<evidence type="ECO:0000313" key="3">
    <source>
        <dbReference type="Proteomes" id="UP000283087"/>
    </source>
</evidence>
<reference evidence="2 3" key="1">
    <citation type="submission" date="2018-11" db="EMBL/GenBank/DDBJ databases">
        <title>The draft genome sequence of Amphritea opalescens ANRC-JH13T.</title>
        <authorList>
            <person name="Fang Z."/>
            <person name="Zhang Y."/>
            <person name="Han X."/>
        </authorList>
    </citation>
    <scope>NUCLEOTIDE SEQUENCE [LARGE SCALE GENOMIC DNA]</scope>
    <source>
        <strain evidence="2 3">ANRC-JH13</strain>
    </source>
</reference>
<keyword evidence="1" id="KW-0732">Signal</keyword>
<dbReference type="Proteomes" id="UP000283087">
    <property type="component" value="Unassembled WGS sequence"/>
</dbReference>
<evidence type="ECO:0000256" key="1">
    <source>
        <dbReference type="SAM" id="SignalP"/>
    </source>
</evidence>
<organism evidence="2 3">
    <name type="scientific">Amphritea opalescens</name>
    <dbReference type="NCBI Taxonomy" id="2490544"/>
    <lineage>
        <taxon>Bacteria</taxon>
        <taxon>Pseudomonadati</taxon>
        <taxon>Pseudomonadota</taxon>
        <taxon>Gammaproteobacteria</taxon>
        <taxon>Oceanospirillales</taxon>
        <taxon>Oceanospirillaceae</taxon>
        <taxon>Amphritea</taxon>
    </lineage>
</organism>
<feature type="chain" id="PRO_5019005867" description="DUF3551 domain-containing protein" evidence="1">
    <location>
        <begin position="27"/>
        <end position="94"/>
    </location>
</feature>
<proteinExistence type="predicted"/>
<accession>A0A430KSB6</accession>
<comment type="caution">
    <text evidence="2">The sequence shown here is derived from an EMBL/GenBank/DDBJ whole genome shotgun (WGS) entry which is preliminary data.</text>
</comment>
<dbReference type="RefSeq" id="WP_126157959.1">
    <property type="nucleotide sequence ID" value="NZ_RQXW01000005.1"/>
</dbReference>
<dbReference type="EMBL" id="RQXW01000005">
    <property type="protein sequence ID" value="RTE66360.1"/>
    <property type="molecule type" value="Genomic_DNA"/>
</dbReference>
<evidence type="ECO:0008006" key="4">
    <source>
        <dbReference type="Google" id="ProtNLM"/>
    </source>
</evidence>
<dbReference type="AlphaFoldDB" id="A0A430KSB6"/>
<evidence type="ECO:0000313" key="2">
    <source>
        <dbReference type="EMBL" id="RTE66360.1"/>
    </source>
</evidence>
<name>A0A430KSB6_9GAMM</name>
<feature type="signal peptide" evidence="1">
    <location>
        <begin position="1"/>
        <end position="26"/>
    </location>
</feature>
<protein>
    <recommendedName>
        <fullName evidence="4">DUF3551 domain-containing protein</fullName>
    </recommendedName>
</protein>
<sequence>MNIIPKKYIAVFFFPCMAAISLPASADIWCGSSGCVTVDDCSDRHPSTGTCTATASNNKRLNPAVTSGGTLEKAPNNKTKMQALPKAKALKIQE</sequence>
<keyword evidence="3" id="KW-1185">Reference proteome</keyword>
<gene>
    <name evidence="2" type="ORF">EH243_07120</name>
</gene>